<reference evidence="2" key="1">
    <citation type="submission" date="2013-05" db="EMBL/GenBank/DDBJ databases">
        <title>Comparative study of Anaplasma phagocytophilum detected in Ixodes persulcatus ticks and other sources in East Asian countries.</title>
        <authorList>
            <person name="Masuzawa T."/>
            <person name="Masuda S."/>
            <person name="Fukui T."/>
            <person name="Ohashi N."/>
            <person name="Khasnatinov M.A."/>
            <person name="Danchinova G.A."/>
            <person name="Ivanov L.I."/>
        </authorList>
    </citation>
    <scope>NUCLEOTIDE SEQUENCE</scope>
</reference>
<protein>
    <submittedName>
        <fullName evidence="2">p44 outer surface protein</fullName>
    </submittedName>
</protein>
<feature type="non-terminal residue" evidence="2">
    <location>
        <position position="109"/>
    </location>
</feature>
<dbReference type="EMBL" id="AB821563">
    <property type="protein sequence ID" value="BAN28335.1"/>
    <property type="molecule type" value="Genomic_DNA"/>
</dbReference>
<sequence length="109" mass="11264">GKDIVQFAKAVEISHSEIDKKVCKASGTNKYGKDSGGDGTENQCGVGKSDGTGPTPGPGTLADFRQYVLEKGKGWPGSEKGGADPNDNAEAVASDLTKKLTHDEKTIVA</sequence>
<evidence type="ECO:0000256" key="1">
    <source>
        <dbReference type="SAM" id="MobiDB-lite"/>
    </source>
</evidence>
<feature type="region of interest" description="Disordered" evidence="1">
    <location>
        <begin position="25"/>
        <end position="59"/>
    </location>
</feature>
<evidence type="ECO:0000313" key="2">
    <source>
        <dbReference type="EMBL" id="BAN28338.1"/>
    </source>
</evidence>
<dbReference type="AlphaFoldDB" id="R4WUR5"/>
<dbReference type="EMBL" id="AB821574">
    <property type="protein sequence ID" value="BAN28346.1"/>
    <property type="molecule type" value="Genomic_DNA"/>
</dbReference>
<feature type="non-terminal residue" evidence="2">
    <location>
        <position position="1"/>
    </location>
</feature>
<proteinExistence type="predicted"/>
<name>R4WUR5_ANAPH</name>
<dbReference type="EMBL" id="AB821572">
    <property type="protein sequence ID" value="BAN28344.1"/>
    <property type="molecule type" value="Genomic_DNA"/>
</dbReference>
<dbReference type="EMBL" id="AB821565">
    <property type="protein sequence ID" value="BAN28337.1"/>
    <property type="molecule type" value="Genomic_DNA"/>
</dbReference>
<dbReference type="EMBL" id="AB821566">
    <property type="protein sequence ID" value="BAN28338.1"/>
    <property type="molecule type" value="Genomic_DNA"/>
</dbReference>
<accession>R4WUR5</accession>
<organism evidence="2">
    <name type="scientific">Anaplasma phagocytophilum</name>
    <name type="common">Ehrlichia phagocytophila</name>
    <dbReference type="NCBI Taxonomy" id="948"/>
    <lineage>
        <taxon>Bacteria</taxon>
        <taxon>Pseudomonadati</taxon>
        <taxon>Pseudomonadota</taxon>
        <taxon>Alphaproteobacteria</taxon>
        <taxon>Rickettsiales</taxon>
        <taxon>Anaplasmataceae</taxon>
        <taxon>Anaplasma</taxon>
        <taxon>phagocytophilum group</taxon>
    </lineage>
</organism>
<feature type="compositionally biased region" description="Basic and acidic residues" evidence="1">
    <location>
        <begin position="96"/>
        <end position="109"/>
    </location>
</feature>
<feature type="region of interest" description="Disordered" evidence="1">
    <location>
        <begin position="72"/>
        <end position="109"/>
    </location>
</feature>
<dbReference type="EMBL" id="AB821558">
    <property type="protein sequence ID" value="BAN28330.1"/>
    <property type="molecule type" value="Genomic_DNA"/>
</dbReference>